<proteinExistence type="inferred from homology"/>
<evidence type="ECO:0000313" key="8">
    <source>
        <dbReference type="Proteomes" id="UP001519363"/>
    </source>
</evidence>
<dbReference type="InterPro" id="IPR011990">
    <property type="entry name" value="TPR-like_helical_dom_sf"/>
</dbReference>
<dbReference type="GO" id="GO:0003677">
    <property type="term" value="F:DNA binding"/>
    <property type="evidence" value="ECO:0007669"/>
    <property type="project" value="UniProtKB-KW"/>
</dbReference>
<evidence type="ECO:0000256" key="1">
    <source>
        <dbReference type="ARBA" id="ARBA00005820"/>
    </source>
</evidence>
<dbReference type="SMART" id="SM00862">
    <property type="entry name" value="Trans_reg_C"/>
    <property type="match status" value="1"/>
</dbReference>
<feature type="domain" description="OmpR/PhoB-type" evidence="5">
    <location>
        <begin position="5"/>
        <end position="78"/>
    </location>
</feature>
<evidence type="ECO:0000256" key="4">
    <source>
        <dbReference type="ARBA" id="ARBA00023163"/>
    </source>
</evidence>
<evidence type="ECO:0000259" key="5">
    <source>
        <dbReference type="SMART" id="SM00862"/>
    </source>
</evidence>
<dbReference type="CDD" id="cd15831">
    <property type="entry name" value="BTAD"/>
    <property type="match status" value="1"/>
</dbReference>
<evidence type="ECO:0000256" key="3">
    <source>
        <dbReference type="ARBA" id="ARBA00023125"/>
    </source>
</evidence>
<comment type="caution">
    <text evidence="7">The sequence shown here is derived from an EMBL/GenBank/DDBJ whole genome shotgun (WGS) entry which is preliminary data.</text>
</comment>
<dbReference type="PANTHER" id="PTHR35807:SF1">
    <property type="entry name" value="TRANSCRIPTIONAL REGULATOR REDD"/>
    <property type="match status" value="1"/>
</dbReference>
<dbReference type="InterPro" id="IPR016032">
    <property type="entry name" value="Sig_transdc_resp-reg_C-effctor"/>
</dbReference>
<keyword evidence="2" id="KW-0805">Transcription regulation</keyword>
<dbReference type="SUPFAM" id="SSF48452">
    <property type="entry name" value="TPR-like"/>
    <property type="match status" value="1"/>
</dbReference>
<dbReference type="InterPro" id="IPR001867">
    <property type="entry name" value="OmpR/PhoB-type_DNA-bd"/>
</dbReference>
<dbReference type="SUPFAM" id="SSF46894">
    <property type="entry name" value="C-terminal effector domain of the bipartite response regulators"/>
    <property type="match status" value="1"/>
</dbReference>
<dbReference type="SMART" id="SM01043">
    <property type="entry name" value="BTAD"/>
    <property type="match status" value="1"/>
</dbReference>
<dbReference type="Gene3D" id="1.10.10.10">
    <property type="entry name" value="Winged helix-like DNA-binding domain superfamily/Winged helix DNA-binding domain"/>
    <property type="match status" value="1"/>
</dbReference>
<evidence type="ECO:0000313" key="7">
    <source>
        <dbReference type="EMBL" id="MBP2476780.1"/>
    </source>
</evidence>
<evidence type="ECO:0000259" key="6">
    <source>
        <dbReference type="SMART" id="SM01043"/>
    </source>
</evidence>
<evidence type="ECO:0000256" key="2">
    <source>
        <dbReference type="ARBA" id="ARBA00023015"/>
    </source>
</evidence>
<keyword evidence="4" id="KW-0804">Transcription</keyword>
<dbReference type="Proteomes" id="UP001519363">
    <property type="component" value="Unassembled WGS sequence"/>
</dbReference>
<dbReference type="InterPro" id="IPR005158">
    <property type="entry name" value="BTAD"/>
</dbReference>
<reference evidence="7 8" key="1">
    <citation type="submission" date="2021-03" db="EMBL/GenBank/DDBJ databases">
        <title>Sequencing the genomes of 1000 actinobacteria strains.</title>
        <authorList>
            <person name="Klenk H.-P."/>
        </authorList>
    </citation>
    <scope>NUCLEOTIDE SEQUENCE [LARGE SCALE GENOMIC DNA]</scope>
    <source>
        <strain evidence="7 8">DSM 44580</strain>
    </source>
</reference>
<dbReference type="PANTHER" id="PTHR35807">
    <property type="entry name" value="TRANSCRIPTIONAL REGULATOR REDD-RELATED"/>
    <property type="match status" value="1"/>
</dbReference>
<feature type="domain" description="Bacterial transcriptional activator" evidence="6">
    <location>
        <begin position="85"/>
        <end position="229"/>
    </location>
</feature>
<keyword evidence="8" id="KW-1185">Reference proteome</keyword>
<dbReference type="InterPro" id="IPR036388">
    <property type="entry name" value="WH-like_DNA-bd_sf"/>
</dbReference>
<keyword evidence="3 7" id="KW-0238">DNA-binding</keyword>
<name>A0ABS5AJN1_9PSEU</name>
<dbReference type="InterPro" id="IPR051677">
    <property type="entry name" value="AfsR-DnrI-RedD_regulator"/>
</dbReference>
<sequence length="251" mass="27675">MRSATDAIRLGGAIPVSLLGQLLAQPNQVVSTARLAGDIWPGQDTDRVVGSLYAHLSRLRRALGEKARISAESGGYRIRVEPGELDSSNFYARVTEARVLVRAGLRAEASAVLGEALELWRGPAFVGLRGETLEREAARLDELRRVAVQERADLELALGRGADLVFDLRELVDERPFDEALRARLMSALWQAGRSVEALTAFREARTRFVAELGVEPGPKLQEVHRRILLSEFDGILTEMGDYCLLCGRRS</sequence>
<accession>A0ABS5AJN1</accession>
<dbReference type="EMBL" id="JAGIOO010000001">
    <property type="protein sequence ID" value="MBP2476780.1"/>
    <property type="molecule type" value="Genomic_DNA"/>
</dbReference>
<gene>
    <name evidence="7" type="ORF">JOF53_005652</name>
</gene>
<dbReference type="Gene3D" id="1.25.40.10">
    <property type="entry name" value="Tetratricopeptide repeat domain"/>
    <property type="match status" value="1"/>
</dbReference>
<dbReference type="Pfam" id="PF03704">
    <property type="entry name" value="BTAD"/>
    <property type="match status" value="1"/>
</dbReference>
<organism evidence="7 8">
    <name type="scientific">Crossiella equi</name>
    <dbReference type="NCBI Taxonomy" id="130796"/>
    <lineage>
        <taxon>Bacteria</taxon>
        <taxon>Bacillati</taxon>
        <taxon>Actinomycetota</taxon>
        <taxon>Actinomycetes</taxon>
        <taxon>Pseudonocardiales</taxon>
        <taxon>Pseudonocardiaceae</taxon>
        <taxon>Crossiella</taxon>
    </lineage>
</organism>
<dbReference type="RefSeq" id="WP_158103528.1">
    <property type="nucleotide sequence ID" value="NZ_JAGIOO010000001.1"/>
</dbReference>
<protein>
    <submittedName>
        <fullName evidence="7">DNA-binding SARP family transcriptional activator</fullName>
    </submittedName>
</protein>
<comment type="similarity">
    <text evidence="1">Belongs to the AfsR/DnrI/RedD regulatory family.</text>
</comment>